<protein>
    <recommendedName>
        <fullName evidence="3">Lipoprotein</fullName>
    </recommendedName>
</protein>
<gene>
    <name evidence="2" type="ORF">ENS82_02740</name>
</gene>
<accession>A0A7C3HVH8</accession>
<proteinExistence type="predicted"/>
<dbReference type="AlphaFoldDB" id="A0A7C3HVH8"/>
<evidence type="ECO:0000313" key="2">
    <source>
        <dbReference type="EMBL" id="HFG19623.1"/>
    </source>
</evidence>
<sequence length="158" mass="17078">MRLITQLFLLVFLVGCSNAPLSVSIRDFDVDFAAVQTNKITFVKQGFERPPVNLSRVELEGNLTYKTGVSFSFYATDTEPCSTQSNGVYLCDPGSSFEQIGTASFQSSPTQALRLSGNRLTSGINSGNLWIGVKLENGLATAGTLQFRNMVAKVALVP</sequence>
<organism evidence="2">
    <name type="scientific">Meiothermus ruber</name>
    <dbReference type="NCBI Taxonomy" id="277"/>
    <lineage>
        <taxon>Bacteria</taxon>
        <taxon>Thermotogati</taxon>
        <taxon>Deinococcota</taxon>
        <taxon>Deinococci</taxon>
        <taxon>Thermales</taxon>
        <taxon>Thermaceae</taxon>
        <taxon>Meiothermus</taxon>
    </lineage>
</organism>
<comment type="caution">
    <text evidence="2">The sequence shown here is derived from an EMBL/GenBank/DDBJ whole genome shotgun (WGS) entry which is preliminary data.</text>
</comment>
<dbReference type="PROSITE" id="PS51257">
    <property type="entry name" value="PROKAR_LIPOPROTEIN"/>
    <property type="match status" value="1"/>
</dbReference>
<evidence type="ECO:0000256" key="1">
    <source>
        <dbReference type="SAM" id="SignalP"/>
    </source>
</evidence>
<reference evidence="2" key="1">
    <citation type="journal article" date="2020" name="mSystems">
        <title>Genome- and Community-Level Interaction Insights into Carbon Utilization and Element Cycling Functions of Hydrothermarchaeota in Hydrothermal Sediment.</title>
        <authorList>
            <person name="Zhou Z."/>
            <person name="Liu Y."/>
            <person name="Xu W."/>
            <person name="Pan J."/>
            <person name="Luo Z.H."/>
            <person name="Li M."/>
        </authorList>
    </citation>
    <scope>NUCLEOTIDE SEQUENCE [LARGE SCALE GENOMIC DNA]</scope>
    <source>
        <strain evidence="2">SpSt-524</strain>
    </source>
</reference>
<dbReference type="EMBL" id="DSWI01000009">
    <property type="protein sequence ID" value="HFG19623.1"/>
    <property type="molecule type" value="Genomic_DNA"/>
</dbReference>
<keyword evidence="1" id="KW-0732">Signal</keyword>
<name>A0A7C3HVH8_MEIRU</name>
<feature type="signal peptide" evidence="1">
    <location>
        <begin position="1"/>
        <end position="19"/>
    </location>
</feature>
<evidence type="ECO:0008006" key="3">
    <source>
        <dbReference type="Google" id="ProtNLM"/>
    </source>
</evidence>
<feature type="chain" id="PRO_5027975819" description="Lipoprotein" evidence="1">
    <location>
        <begin position="20"/>
        <end position="158"/>
    </location>
</feature>